<gene>
    <name evidence="2" type="ORF">DEO72_LG6g2258</name>
</gene>
<keyword evidence="3" id="KW-1185">Reference proteome</keyword>
<name>A0A4D6MAX1_VIGUN</name>
<sequence>MKNRLVNNETHRCCTPRRHSKSLDQTYESSPEHTHVRIEKLHFLQQLAFPSRWRTPHSVYSLGLSHEFGFGFGSHGQWIVDHGYESEKCGGRVGGGRVGGGSPLTLPWKKN</sequence>
<feature type="compositionally biased region" description="Gly residues" evidence="1">
    <location>
        <begin position="91"/>
        <end position="102"/>
    </location>
</feature>
<reference evidence="2 3" key="1">
    <citation type="submission" date="2019-04" db="EMBL/GenBank/DDBJ databases">
        <title>An improved genome assembly and genetic linkage map for asparagus bean, Vigna unguiculata ssp. sesquipedialis.</title>
        <authorList>
            <person name="Xia Q."/>
            <person name="Zhang R."/>
            <person name="Dong Y."/>
        </authorList>
    </citation>
    <scope>NUCLEOTIDE SEQUENCE [LARGE SCALE GENOMIC DNA]</scope>
    <source>
        <tissue evidence="2">Leaf</tissue>
    </source>
</reference>
<evidence type="ECO:0000256" key="1">
    <source>
        <dbReference type="SAM" id="MobiDB-lite"/>
    </source>
</evidence>
<dbReference type="AlphaFoldDB" id="A0A4D6MAX1"/>
<feature type="region of interest" description="Disordered" evidence="1">
    <location>
        <begin position="1"/>
        <end position="31"/>
    </location>
</feature>
<organism evidence="2 3">
    <name type="scientific">Vigna unguiculata</name>
    <name type="common">Cowpea</name>
    <dbReference type="NCBI Taxonomy" id="3917"/>
    <lineage>
        <taxon>Eukaryota</taxon>
        <taxon>Viridiplantae</taxon>
        <taxon>Streptophyta</taxon>
        <taxon>Embryophyta</taxon>
        <taxon>Tracheophyta</taxon>
        <taxon>Spermatophyta</taxon>
        <taxon>Magnoliopsida</taxon>
        <taxon>eudicotyledons</taxon>
        <taxon>Gunneridae</taxon>
        <taxon>Pentapetalae</taxon>
        <taxon>rosids</taxon>
        <taxon>fabids</taxon>
        <taxon>Fabales</taxon>
        <taxon>Fabaceae</taxon>
        <taxon>Papilionoideae</taxon>
        <taxon>50 kb inversion clade</taxon>
        <taxon>NPAAA clade</taxon>
        <taxon>indigoferoid/millettioid clade</taxon>
        <taxon>Phaseoleae</taxon>
        <taxon>Vigna</taxon>
    </lineage>
</organism>
<feature type="region of interest" description="Disordered" evidence="1">
    <location>
        <begin position="90"/>
        <end position="111"/>
    </location>
</feature>
<evidence type="ECO:0000313" key="3">
    <source>
        <dbReference type="Proteomes" id="UP000501690"/>
    </source>
</evidence>
<accession>A0A4D6MAX1</accession>
<dbReference type="EMBL" id="CP039350">
    <property type="protein sequence ID" value="QCD97548.1"/>
    <property type="molecule type" value="Genomic_DNA"/>
</dbReference>
<protein>
    <submittedName>
        <fullName evidence="2">Uncharacterized protein</fullName>
    </submittedName>
</protein>
<proteinExistence type="predicted"/>
<evidence type="ECO:0000313" key="2">
    <source>
        <dbReference type="EMBL" id="QCD97548.1"/>
    </source>
</evidence>
<dbReference type="Proteomes" id="UP000501690">
    <property type="component" value="Linkage Group LG6"/>
</dbReference>